<reference evidence="12 13" key="1">
    <citation type="submission" date="2019-08" db="EMBL/GenBank/DDBJ databases">
        <title>The genome of the soybean aphid Biotype 1, its phylome, world population structure and adaptation to the North American continent.</title>
        <authorList>
            <person name="Giordano R."/>
            <person name="Donthu R.K."/>
            <person name="Hernandez A.G."/>
            <person name="Wright C.L."/>
            <person name="Zimin A.V."/>
        </authorList>
    </citation>
    <scope>NUCLEOTIDE SEQUENCE [LARGE SCALE GENOMIC DNA]</scope>
    <source>
        <tissue evidence="12">Whole aphids</tissue>
    </source>
</reference>
<dbReference type="GO" id="GO:0007165">
    <property type="term" value="P:signal transduction"/>
    <property type="evidence" value="ECO:0007669"/>
    <property type="project" value="InterPro"/>
</dbReference>
<dbReference type="Gene3D" id="2.30.30.40">
    <property type="entry name" value="SH3 Domains"/>
    <property type="match status" value="1"/>
</dbReference>
<dbReference type="InterPro" id="IPR008936">
    <property type="entry name" value="Rho_GTPase_activation_prot"/>
</dbReference>
<dbReference type="InterPro" id="IPR003593">
    <property type="entry name" value="AAA+_ATPase"/>
</dbReference>
<sequence length="1425" mass="161531">MDISDTKVRVLYDFEYKTRENKCVSIKEGEKLLLLKKTNDDWWQVIRSSGQPFYVPATFVKEIPRAPSRPSLSKGEEKIKIEKPQVLKRTIFEKPLTPSYENIPLENTTVLTVNDLVVDDVISDIKRVDIQNENNILSPVLNRKNKTVVTVNQENSGYCQVNIKKCDIKEQLSLQLSSSLEELAQEIELKSLPLNKNTLTYEPSKVQNLLENIRKPAVISIQNLKVNEKPDIGNNGQIPKNKLCYTGSFKTKHERDKWAKNIMTNENIIEENKADDEESIMISDSVLSKSISTPDAHSTSADLTGGSTDSLLDGDSLGITDSDQDSLRKHGSRKRTSLARNRRVDSYSKRYPIRNSSPPILDVPLSHGETFERTWSSPKHRTVDEDKISRDSSAGTINSGSQSQSSSPLAELDEEYEPNDNTPPLKTKIKPISETPVGWIMQADPTSGLPCFVNQSTGAKWLSSKDFKGRSYYYEENSNESSWTLPETSNNNVSNASPSSLKLDLEDSSSSLKSNKSNSEKNDSLDTKSPSSSTVNVPKNWPQLWDGHMCVLKEGPLNRTKITENGKRLRKNWTISHVILTELFLLFFKDAKSFVAMKNGSGRPELCVDLNGALVYPADKVSSRKNVYVISTVLGTQVLFQNECNVQAQSWLYAIQAVISNLPCNFDRCPRFPNTLKAKDGGSMEDLTSNVERQTKIKNRLRKFFHRRPTMESLVKKGIWKDENAFGCFLEHVVGTDQPRIPAFVQRCVAAIEISEDNLKTDGLYRASGNLSQVQKIRLQVDQNNLSVIDQEEDVHVLTGALKLFFRELKEPLIPYHAFRKAISAGTSHSRKDKLLHFRDITKSLPGPNYDTLKFLLVHLLKVTSYKEFNRMHIPNLAIVFGPTLMWPETESTNMAIDLMQQNMKRYKYVNHSGYNLTAPSGYTTSHLSAVYLFEQFLKDNPKAVNKIHLFGWAPIHVAASNNKYEHLAVLLKSGADPDLSDGFSNCINVARKRNINPSDVLSTRENHFMHNLNVNATFQGFTAFHYAALLNNIESLKILMEHGADPHLKSVTGHKPIDLVTDLTIYELLADYEKNFELIKNKKEAEIRKKFPLELRLKQKIIGQENAINVVSSAIRRKENGWTDDEHPLVFLFLGSSGIGKTELAKQIASYLHKNNKDGFIRLDMSEYQEKHEVAKMIGSPPGYIGYDDGGYLTKQLAKNPNAVVLFDEVEKAHTDILTILLQLFDEGRITDGKGKTIVCKNAIFVMTSNLASNEIADHALELRNEQRQNKLIEDRWLTDKKVEKHEEVVTFISKKFKDQIVKPILKKHFRRDEFLGRINEVVYFLPFSEMELKTIVQRELQYWQELALKKHNIKIEWDSAVEHVIIGAYDVNYGARSIKHEVERSVVAQLAKAHENGLIKNNTVVKIEADITKGDHGNIFLKI</sequence>
<dbReference type="PANTHER" id="PTHR11638:SF93">
    <property type="entry name" value="MITOCHONDRIAL DISAGGREGASE"/>
    <property type="match status" value="1"/>
</dbReference>
<dbReference type="InterPro" id="IPR000198">
    <property type="entry name" value="RhoGAP_dom"/>
</dbReference>
<dbReference type="PROSITE" id="PS50238">
    <property type="entry name" value="RHOGAP"/>
    <property type="match status" value="1"/>
</dbReference>
<dbReference type="Pfam" id="PF00023">
    <property type="entry name" value="Ank"/>
    <property type="match status" value="2"/>
</dbReference>
<evidence type="ECO:0000256" key="4">
    <source>
        <dbReference type="ARBA" id="ARBA00022840"/>
    </source>
</evidence>
<organism evidence="12 13">
    <name type="scientific">Aphis glycines</name>
    <name type="common">Soybean aphid</name>
    <dbReference type="NCBI Taxonomy" id="307491"/>
    <lineage>
        <taxon>Eukaryota</taxon>
        <taxon>Metazoa</taxon>
        <taxon>Ecdysozoa</taxon>
        <taxon>Arthropoda</taxon>
        <taxon>Hexapoda</taxon>
        <taxon>Insecta</taxon>
        <taxon>Pterygota</taxon>
        <taxon>Neoptera</taxon>
        <taxon>Paraneoptera</taxon>
        <taxon>Hemiptera</taxon>
        <taxon>Sternorrhyncha</taxon>
        <taxon>Aphidomorpha</taxon>
        <taxon>Aphidoidea</taxon>
        <taxon>Aphididae</taxon>
        <taxon>Aphidini</taxon>
        <taxon>Aphis</taxon>
        <taxon>Aphis</taxon>
    </lineage>
</organism>
<dbReference type="GO" id="GO:0005739">
    <property type="term" value="C:mitochondrion"/>
    <property type="evidence" value="ECO:0007669"/>
    <property type="project" value="TreeGrafter"/>
</dbReference>
<feature type="region of interest" description="Disordered" evidence="7">
    <location>
        <begin position="478"/>
        <end position="538"/>
    </location>
</feature>
<feature type="compositionally biased region" description="Low complexity" evidence="7">
    <location>
        <begin position="489"/>
        <end position="517"/>
    </location>
</feature>
<dbReference type="SUPFAM" id="SSF48350">
    <property type="entry name" value="GTPase activation domain, GAP"/>
    <property type="match status" value="1"/>
</dbReference>
<evidence type="ECO:0000256" key="2">
    <source>
        <dbReference type="ARBA" id="ARBA00022468"/>
    </source>
</evidence>
<evidence type="ECO:0000259" key="8">
    <source>
        <dbReference type="PROSITE" id="PS50002"/>
    </source>
</evidence>
<keyword evidence="2" id="KW-0343">GTPase activation</keyword>
<feature type="domain" description="PH" evidence="9">
    <location>
        <begin position="550"/>
        <end position="660"/>
    </location>
</feature>
<dbReference type="PROSITE" id="PS01159">
    <property type="entry name" value="WW_DOMAIN_1"/>
    <property type="match status" value="1"/>
</dbReference>
<dbReference type="Gene3D" id="3.40.50.300">
    <property type="entry name" value="P-loop containing nucleotide triphosphate hydrolases"/>
    <property type="match status" value="1"/>
</dbReference>
<dbReference type="Gene3D" id="1.10.555.10">
    <property type="entry name" value="Rho GTPase activation protein"/>
    <property type="match status" value="1"/>
</dbReference>
<comment type="caution">
    <text evidence="12">The sequence shown here is derived from an EMBL/GenBank/DDBJ whole genome shotgun (WGS) entry which is preliminary data.</text>
</comment>
<feature type="compositionally biased region" description="Polar residues" evidence="7">
    <location>
        <begin position="288"/>
        <end position="310"/>
    </location>
</feature>
<dbReference type="PRINTS" id="PR00300">
    <property type="entry name" value="CLPPROTEASEA"/>
</dbReference>
<dbReference type="Pfam" id="PF00169">
    <property type="entry name" value="PH"/>
    <property type="match status" value="1"/>
</dbReference>
<dbReference type="CDD" id="cd13233">
    <property type="entry name" value="PH_ARHGAP9-like"/>
    <property type="match status" value="1"/>
</dbReference>
<dbReference type="SUPFAM" id="SSF50729">
    <property type="entry name" value="PH domain-like"/>
    <property type="match status" value="1"/>
</dbReference>
<evidence type="ECO:0000313" key="12">
    <source>
        <dbReference type="EMBL" id="KAE9545788.1"/>
    </source>
</evidence>
<evidence type="ECO:0000256" key="6">
    <source>
        <dbReference type="PROSITE-ProRule" id="PRU00192"/>
    </source>
</evidence>
<feature type="compositionally biased region" description="Basic and acidic residues" evidence="7">
    <location>
        <begin position="381"/>
        <end position="390"/>
    </location>
</feature>
<dbReference type="CDD" id="cd19499">
    <property type="entry name" value="RecA-like_ClpB_Hsp104-like"/>
    <property type="match status" value="1"/>
</dbReference>
<feature type="domain" description="WW" evidence="10">
    <location>
        <begin position="455"/>
        <end position="488"/>
    </location>
</feature>
<dbReference type="GO" id="GO:0005524">
    <property type="term" value="F:ATP binding"/>
    <property type="evidence" value="ECO:0007669"/>
    <property type="project" value="UniProtKB-KW"/>
</dbReference>
<dbReference type="GO" id="GO:0005096">
    <property type="term" value="F:GTPase activator activity"/>
    <property type="evidence" value="ECO:0007669"/>
    <property type="project" value="UniProtKB-KW"/>
</dbReference>
<dbReference type="EMBL" id="VYZN01000001">
    <property type="protein sequence ID" value="KAE9545788.1"/>
    <property type="molecule type" value="Genomic_DNA"/>
</dbReference>
<evidence type="ECO:0000259" key="9">
    <source>
        <dbReference type="PROSITE" id="PS50003"/>
    </source>
</evidence>
<dbReference type="InterPro" id="IPR050130">
    <property type="entry name" value="ClpA_ClpB"/>
</dbReference>
<dbReference type="Proteomes" id="UP000475862">
    <property type="component" value="Unassembled WGS sequence"/>
</dbReference>
<proteinExistence type="predicted"/>
<dbReference type="SMART" id="SM00326">
    <property type="entry name" value="SH3"/>
    <property type="match status" value="1"/>
</dbReference>
<feature type="compositionally biased region" description="Basic residues" evidence="7">
    <location>
        <begin position="329"/>
        <end position="341"/>
    </location>
</feature>
<protein>
    <submittedName>
        <fullName evidence="12">Uncharacterized protein</fullName>
    </submittedName>
</protein>
<dbReference type="SUPFAM" id="SSF52540">
    <property type="entry name" value="P-loop containing nucleoside triphosphate hydrolases"/>
    <property type="match status" value="1"/>
</dbReference>
<dbReference type="SMART" id="SM01086">
    <property type="entry name" value="ClpB_D2-small"/>
    <property type="match status" value="1"/>
</dbReference>
<evidence type="ECO:0000313" key="13">
    <source>
        <dbReference type="Proteomes" id="UP000475862"/>
    </source>
</evidence>
<feature type="repeat" description="ANK" evidence="5">
    <location>
        <begin position="1020"/>
        <end position="1052"/>
    </location>
</feature>
<gene>
    <name evidence="12" type="ORF">AGLY_001331</name>
</gene>
<dbReference type="SMART" id="SM00324">
    <property type="entry name" value="RhoGAP"/>
    <property type="match status" value="1"/>
</dbReference>
<dbReference type="InterPro" id="IPR002110">
    <property type="entry name" value="Ankyrin_rpt"/>
</dbReference>
<dbReference type="GO" id="GO:0034605">
    <property type="term" value="P:cellular response to heat"/>
    <property type="evidence" value="ECO:0007669"/>
    <property type="project" value="TreeGrafter"/>
</dbReference>
<feature type="compositionally biased region" description="Polar residues" evidence="7">
    <location>
        <begin position="527"/>
        <end position="537"/>
    </location>
</feature>
<feature type="domain" description="SH3" evidence="8">
    <location>
        <begin position="3"/>
        <end position="65"/>
    </location>
</feature>
<feature type="domain" description="Rho-GAP" evidence="11">
    <location>
        <begin position="728"/>
        <end position="917"/>
    </location>
</feature>
<evidence type="ECO:0000259" key="10">
    <source>
        <dbReference type="PROSITE" id="PS50020"/>
    </source>
</evidence>
<keyword evidence="5" id="KW-0040">ANK repeat</keyword>
<dbReference type="InterPro" id="IPR001849">
    <property type="entry name" value="PH_domain"/>
</dbReference>
<dbReference type="Pfam" id="PF00620">
    <property type="entry name" value="RhoGAP"/>
    <property type="match status" value="1"/>
</dbReference>
<dbReference type="SMART" id="SM00382">
    <property type="entry name" value="AAA"/>
    <property type="match status" value="1"/>
</dbReference>
<dbReference type="SMART" id="SM00233">
    <property type="entry name" value="PH"/>
    <property type="match status" value="1"/>
</dbReference>
<dbReference type="InterPro" id="IPR036028">
    <property type="entry name" value="SH3-like_dom_sf"/>
</dbReference>
<dbReference type="SUPFAM" id="SSF48403">
    <property type="entry name" value="Ankyrin repeat"/>
    <property type="match status" value="1"/>
</dbReference>
<evidence type="ECO:0000259" key="11">
    <source>
        <dbReference type="PROSITE" id="PS50238"/>
    </source>
</evidence>
<name>A0A6G0U9H8_APHGL</name>
<dbReference type="Pfam" id="PF07724">
    <property type="entry name" value="AAA_2"/>
    <property type="match status" value="1"/>
</dbReference>
<dbReference type="GO" id="GO:0016887">
    <property type="term" value="F:ATP hydrolysis activity"/>
    <property type="evidence" value="ECO:0007669"/>
    <property type="project" value="InterPro"/>
</dbReference>
<dbReference type="PROSITE" id="PS50088">
    <property type="entry name" value="ANK_REPEAT"/>
    <property type="match status" value="2"/>
</dbReference>
<dbReference type="Gene3D" id="1.10.8.60">
    <property type="match status" value="1"/>
</dbReference>
<dbReference type="Pfam" id="PF10431">
    <property type="entry name" value="ClpB_D2-small"/>
    <property type="match status" value="1"/>
</dbReference>
<dbReference type="InterPro" id="IPR036770">
    <property type="entry name" value="Ankyrin_rpt-contain_sf"/>
</dbReference>
<accession>A0A6G0U9H8</accession>
<dbReference type="PROSITE" id="PS50020">
    <property type="entry name" value="WW_DOMAIN_2"/>
    <property type="match status" value="1"/>
</dbReference>
<dbReference type="Pfam" id="PF00018">
    <property type="entry name" value="SH3_1"/>
    <property type="match status" value="1"/>
</dbReference>
<dbReference type="Gene3D" id="2.30.29.30">
    <property type="entry name" value="Pleckstrin-homology domain (PH domain)/Phosphotyrosine-binding domain (PTB)"/>
    <property type="match status" value="1"/>
</dbReference>
<dbReference type="PROSITE" id="PS50297">
    <property type="entry name" value="ANK_REP_REGION"/>
    <property type="match status" value="2"/>
</dbReference>
<dbReference type="InterPro" id="IPR027417">
    <property type="entry name" value="P-loop_NTPase"/>
</dbReference>
<dbReference type="PANTHER" id="PTHR11638">
    <property type="entry name" value="ATP-DEPENDENT CLP PROTEASE"/>
    <property type="match status" value="1"/>
</dbReference>
<evidence type="ECO:0000256" key="1">
    <source>
        <dbReference type="ARBA" id="ARBA00022443"/>
    </source>
</evidence>
<dbReference type="InterPro" id="IPR001202">
    <property type="entry name" value="WW_dom"/>
</dbReference>
<dbReference type="PROSITE" id="PS50003">
    <property type="entry name" value="PH_DOMAIN"/>
    <property type="match status" value="1"/>
</dbReference>
<dbReference type="CDD" id="cd11888">
    <property type="entry name" value="SH3_ARHGAP9_like"/>
    <property type="match status" value="1"/>
</dbReference>
<keyword evidence="4" id="KW-0067">ATP-binding</keyword>
<dbReference type="InterPro" id="IPR001270">
    <property type="entry name" value="ClpA/B"/>
</dbReference>
<dbReference type="FunFam" id="1.10.555.10:FF:000071">
    <property type="entry name" value="Rho GTPase activating protein 27"/>
    <property type="match status" value="1"/>
</dbReference>
<evidence type="ECO:0000256" key="7">
    <source>
        <dbReference type="SAM" id="MobiDB-lite"/>
    </source>
</evidence>
<dbReference type="InterPro" id="IPR001452">
    <property type="entry name" value="SH3_domain"/>
</dbReference>
<keyword evidence="13" id="KW-1185">Reference proteome</keyword>
<dbReference type="InterPro" id="IPR011993">
    <property type="entry name" value="PH-like_dom_sf"/>
</dbReference>
<evidence type="ECO:0000256" key="3">
    <source>
        <dbReference type="ARBA" id="ARBA00022741"/>
    </source>
</evidence>
<keyword evidence="1 6" id="KW-0728">SH3 domain</keyword>
<dbReference type="SMART" id="SM00248">
    <property type="entry name" value="ANK"/>
    <property type="match status" value="2"/>
</dbReference>
<feature type="repeat" description="ANK" evidence="5">
    <location>
        <begin position="951"/>
        <end position="983"/>
    </location>
</feature>
<dbReference type="InterPro" id="IPR003959">
    <property type="entry name" value="ATPase_AAA_core"/>
</dbReference>
<dbReference type="PROSITE" id="PS50002">
    <property type="entry name" value="SH3"/>
    <property type="match status" value="1"/>
</dbReference>
<feature type="region of interest" description="Disordered" evidence="7">
    <location>
        <begin position="288"/>
        <end position="430"/>
    </location>
</feature>
<keyword evidence="3" id="KW-0547">Nucleotide-binding</keyword>
<dbReference type="Gene3D" id="1.25.40.20">
    <property type="entry name" value="Ankyrin repeat-containing domain"/>
    <property type="match status" value="1"/>
</dbReference>
<dbReference type="SUPFAM" id="SSF50044">
    <property type="entry name" value="SH3-domain"/>
    <property type="match status" value="1"/>
</dbReference>
<dbReference type="OrthoDB" id="79452at2759"/>
<evidence type="ECO:0000256" key="5">
    <source>
        <dbReference type="PROSITE-ProRule" id="PRU00023"/>
    </source>
</evidence>
<dbReference type="InterPro" id="IPR019489">
    <property type="entry name" value="Clp_ATPase_C"/>
</dbReference>